<evidence type="ECO:0000256" key="2">
    <source>
        <dbReference type="SAM" id="MobiDB-lite"/>
    </source>
</evidence>
<dbReference type="InterPro" id="IPR014756">
    <property type="entry name" value="Ig_E-set"/>
</dbReference>
<dbReference type="PANTHER" id="PTHR34823">
    <property type="entry name" value="GLCNAC-BINDING PROTEIN A"/>
    <property type="match status" value="1"/>
</dbReference>
<evidence type="ECO:0000259" key="3">
    <source>
        <dbReference type="Pfam" id="PF03067"/>
    </source>
</evidence>
<organism evidence="4 5">
    <name type="scientific">Burkholderia stagnalis</name>
    <dbReference type="NCBI Taxonomy" id="1503054"/>
    <lineage>
        <taxon>Bacteria</taxon>
        <taxon>Pseudomonadati</taxon>
        <taxon>Pseudomonadota</taxon>
        <taxon>Betaproteobacteria</taxon>
        <taxon>Burkholderiales</taxon>
        <taxon>Burkholderiaceae</taxon>
        <taxon>Burkholderia</taxon>
        <taxon>Burkholderia cepacia complex</taxon>
    </lineage>
</organism>
<reference evidence="4 5" key="1">
    <citation type="submission" date="2018-08" db="EMBL/GenBank/DDBJ databases">
        <title>Comparative analysis of Burkholderia isolates from Puerto Rico.</title>
        <authorList>
            <person name="Hall C."/>
            <person name="Sahl J."/>
            <person name="Wagner D."/>
        </authorList>
    </citation>
    <scope>NUCLEOTIDE SEQUENCE [LARGE SCALE GENOMIC DNA]</scope>
    <source>
        <strain evidence="4 5">Bp8966</strain>
    </source>
</reference>
<dbReference type="InterPro" id="IPR051024">
    <property type="entry name" value="GlcNAc_Chitin_IntDeg"/>
</dbReference>
<dbReference type="PANTHER" id="PTHR34823:SF1">
    <property type="entry name" value="CHITIN-BINDING TYPE-4 DOMAIN-CONTAINING PROTEIN"/>
    <property type="match status" value="1"/>
</dbReference>
<dbReference type="CDD" id="cd21177">
    <property type="entry name" value="LPMO_AA10"/>
    <property type="match status" value="1"/>
</dbReference>
<keyword evidence="1" id="KW-0732">Signal</keyword>
<dbReference type="EMBL" id="QTPM01000116">
    <property type="protein sequence ID" value="RQY77730.1"/>
    <property type="molecule type" value="Genomic_DNA"/>
</dbReference>
<dbReference type="Gene3D" id="2.70.50.50">
    <property type="entry name" value="chitin-binding protein cbp21"/>
    <property type="match status" value="1"/>
</dbReference>
<proteinExistence type="predicted"/>
<dbReference type="InterPro" id="IPR004302">
    <property type="entry name" value="Cellulose/chitin-bd_N"/>
</dbReference>
<dbReference type="Pfam" id="PF03067">
    <property type="entry name" value="LPMO_10"/>
    <property type="match status" value="1"/>
</dbReference>
<feature type="compositionally biased region" description="Polar residues" evidence="2">
    <location>
        <begin position="87"/>
        <end position="100"/>
    </location>
</feature>
<accession>A0ABX9YBM8</accession>
<keyword evidence="5" id="KW-1185">Reference proteome</keyword>
<feature type="domain" description="Chitin-binding type-4" evidence="3">
    <location>
        <begin position="21"/>
        <end position="210"/>
    </location>
</feature>
<dbReference type="SUPFAM" id="SSF81296">
    <property type="entry name" value="E set domains"/>
    <property type="match status" value="1"/>
</dbReference>
<name>A0ABX9YBM8_9BURK</name>
<evidence type="ECO:0000256" key="1">
    <source>
        <dbReference type="ARBA" id="ARBA00022729"/>
    </source>
</evidence>
<comment type="caution">
    <text evidence="4">The sequence shown here is derived from an EMBL/GenBank/DDBJ whole genome shotgun (WGS) entry which is preliminary data.</text>
</comment>
<feature type="region of interest" description="Disordered" evidence="2">
    <location>
        <begin position="66"/>
        <end position="105"/>
    </location>
</feature>
<gene>
    <name evidence="4" type="ORF">DF017_36670</name>
</gene>
<dbReference type="Proteomes" id="UP000281098">
    <property type="component" value="Unassembled WGS sequence"/>
</dbReference>
<protein>
    <submittedName>
        <fullName evidence="4">Chitin-binding protein</fullName>
    </submittedName>
</protein>
<evidence type="ECO:0000313" key="4">
    <source>
        <dbReference type="EMBL" id="RQY77730.1"/>
    </source>
</evidence>
<evidence type="ECO:0000313" key="5">
    <source>
        <dbReference type="Proteomes" id="UP000281098"/>
    </source>
</evidence>
<sequence length="225" mass="24647">MIQALVCATVATATLTNTYAHGRLISPPSRIVLCTLGKNPNCPIGTWKANAMESGKFFPADQAGQRDALAKDDVPNGSPPKDGNIAGASNNGDEPTLNEQTQDRWSKVPLISGSVQTFQWEYSAKHATRRWKYFITRSSWNPAAPLTRSQFETEPFCTIENRAQPFWSADLKPADNVGHSCQLPVRSGYQVILAVWEVADTPNAFYQVVDAYFVPPGGTSTQPPF</sequence>